<dbReference type="InParanoid" id="A0A0C3HGU4"/>
<proteinExistence type="predicted"/>
<name>A0A0C3HGU4_OIDMZ</name>
<gene>
    <name evidence="1" type="ORF">OIDMADRAFT_150936</name>
</gene>
<dbReference type="AlphaFoldDB" id="A0A0C3HGU4"/>
<dbReference type="InterPro" id="IPR055334">
    <property type="entry name" value="PEX8-like"/>
</dbReference>
<dbReference type="OrthoDB" id="2357318at2759"/>
<evidence type="ECO:0000313" key="2">
    <source>
        <dbReference type="Proteomes" id="UP000054321"/>
    </source>
</evidence>
<dbReference type="PANTHER" id="PTHR39214">
    <property type="entry name" value="MICROBODY (PEROXISOME) BIOGENESIS PROTEIN PEROXIN 8 (EUROFUNG)"/>
    <property type="match status" value="1"/>
</dbReference>
<evidence type="ECO:0000313" key="1">
    <source>
        <dbReference type="EMBL" id="KIN07426.1"/>
    </source>
</evidence>
<dbReference type="Proteomes" id="UP000054321">
    <property type="component" value="Unassembled WGS sequence"/>
</dbReference>
<evidence type="ECO:0008006" key="3">
    <source>
        <dbReference type="Google" id="ProtNLM"/>
    </source>
</evidence>
<dbReference type="Pfam" id="PF26001">
    <property type="entry name" value="Pex8"/>
    <property type="match status" value="1"/>
</dbReference>
<reference evidence="2" key="2">
    <citation type="submission" date="2015-01" db="EMBL/GenBank/DDBJ databases">
        <title>Evolutionary Origins and Diversification of the Mycorrhizal Mutualists.</title>
        <authorList>
            <consortium name="DOE Joint Genome Institute"/>
            <consortium name="Mycorrhizal Genomics Consortium"/>
            <person name="Kohler A."/>
            <person name="Kuo A."/>
            <person name="Nagy L.G."/>
            <person name="Floudas D."/>
            <person name="Copeland A."/>
            <person name="Barry K.W."/>
            <person name="Cichocki N."/>
            <person name="Veneault-Fourrey C."/>
            <person name="LaButti K."/>
            <person name="Lindquist E.A."/>
            <person name="Lipzen A."/>
            <person name="Lundell T."/>
            <person name="Morin E."/>
            <person name="Murat C."/>
            <person name="Riley R."/>
            <person name="Ohm R."/>
            <person name="Sun H."/>
            <person name="Tunlid A."/>
            <person name="Henrissat B."/>
            <person name="Grigoriev I.V."/>
            <person name="Hibbett D.S."/>
            <person name="Martin F."/>
        </authorList>
    </citation>
    <scope>NUCLEOTIDE SEQUENCE [LARGE SCALE GENOMIC DNA]</scope>
    <source>
        <strain evidence="2">Zn</strain>
    </source>
</reference>
<protein>
    <recommendedName>
        <fullName evidence="3">Peroxisomal membrane protein PEX17</fullName>
    </recommendedName>
</protein>
<sequence>MPANRLLTTVLQAFQGPPDPQQTSRILSSTASLLTTLSNPLNVTLLTSQLLTAPAIWNQVDGLDTSLRIISIFNTAAITVRKHQLEDHDQKHDAYQPRQGGGIKCDDWAKAVIKGADDRSARWQHLLVIGGVLLGMEGQERRGLSRSLRTTIESAIVTAANLALEDPITTGRFGQDSVVLALNHTFPLLSNLVRSGLNYDALVMVLLHAMTSLEGYQDCYFLGVIDYDVKQVPGNKFEWSAKSPSFLQLQKVSSRPLVQSMGPLSRLIAHSIEKMNNPLRIIEIREHLLSFTDKILDLWKRNKLSEIDPSEESAFLTPETLSVTFAQLWQVLKTAMFATVVVLSAVIGRTLIDRALGGTLAPTTATESLKILQRIHFISSRLGSNAFSAYTFVNLTSIDILSGHTLESREFLKSIYPPSAGRIPPNPLQRTLDLFYLNTCEHFTLVLSPQDNESLVIRPALPYIDPTANARLREIFEAAHSAILSALAAPQNANLAAKVLPIYVESLFESFPTNLSPRQFRFAFKALIQVTTPPSPLSSSHPILAETLLEILHHRALNAPAEPLPSSVTVKSEADAQNSQIPLSEQAVLLLTLLDALPNLTIPVLEEWLPLTADLLNAIQDGHMREHCKARFWDVLESGEMDVERSAICVAWWSTKGGRERVLFGDMNGGPFMSGALGDRGRDGSRL</sequence>
<reference evidence="1 2" key="1">
    <citation type="submission" date="2014-04" db="EMBL/GenBank/DDBJ databases">
        <authorList>
            <consortium name="DOE Joint Genome Institute"/>
            <person name="Kuo A."/>
            <person name="Martino E."/>
            <person name="Perotto S."/>
            <person name="Kohler A."/>
            <person name="Nagy L.G."/>
            <person name="Floudas D."/>
            <person name="Copeland A."/>
            <person name="Barry K.W."/>
            <person name="Cichocki N."/>
            <person name="Veneault-Fourrey C."/>
            <person name="LaButti K."/>
            <person name="Lindquist E.A."/>
            <person name="Lipzen A."/>
            <person name="Lundell T."/>
            <person name="Morin E."/>
            <person name="Murat C."/>
            <person name="Sun H."/>
            <person name="Tunlid A."/>
            <person name="Henrissat B."/>
            <person name="Grigoriev I.V."/>
            <person name="Hibbett D.S."/>
            <person name="Martin F."/>
            <person name="Nordberg H.P."/>
            <person name="Cantor M.N."/>
            <person name="Hua S.X."/>
        </authorList>
    </citation>
    <scope>NUCLEOTIDE SEQUENCE [LARGE SCALE GENOMIC DNA]</scope>
    <source>
        <strain evidence="1 2">Zn</strain>
    </source>
</reference>
<keyword evidence="2" id="KW-1185">Reference proteome</keyword>
<dbReference type="HOGENOM" id="CLU_016177_0_0_1"/>
<dbReference type="PANTHER" id="PTHR39214:SF1">
    <property type="entry name" value="MICROBODY (PEROXISOME) BIOGENESIS PROTEIN PEROXIN 8 (EUROFUNG)"/>
    <property type="match status" value="1"/>
</dbReference>
<organism evidence="1 2">
    <name type="scientific">Oidiodendron maius (strain Zn)</name>
    <dbReference type="NCBI Taxonomy" id="913774"/>
    <lineage>
        <taxon>Eukaryota</taxon>
        <taxon>Fungi</taxon>
        <taxon>Dikarya</taxon>
        <taxon>Ascomycota</taxon>
        <taxon>Pezizomycotina</taxon>
        <taxon>Leotiomycetes</taxon>
        <taxon>Leotiomycetes incertae sedis</taxon>
        <taxon>Myxotrichaceae</taxon>
        <taxon>Oidiodendron</taxon>
    </lineage>
</organism>
<dbReference type="EMBL" id="KN832870">
    <property type="protein sequence ID" value="KIN07426.1"/>
    <property type="molecule type" value="Genomic_DNA"/>
</dbReference>
<accession>A0A0C3HGU4</accession>
<dbReference type="STRING" id="913774.A0A0C3HGU4"/>